<dbReference type="GO" id="GO:0016887">
    <property type="term" value="F:ATP hydrolysis activity"/>
    <property type="evidence" value="ECO:0007669"/>
    <property type="project" value="InterPro"/>
</dbReference>
<keyword evidence="9" id="KW-0378">Hydrolase</keyword>
<dbReference type="EMBL" id="CP002547">
    <property type="protein sequence ID" value="ADY54868.1"/>
    <property type="molecule type" value="Genomic_DNA"/>
</dbReference>
<dbReference type="Pfam" id="PF17850">
    <property type="entry name" value="CysA_C_terminal"/>
    <property type="match status" value="1"/>
</dbReference>
<dbReference type="AlphaFoldDB" id="F0SYR7"/>
<dbReference type="STRING" id="645991.Sgly_0503"/>
<evidence type="ECO:0000256" key="4">
    <source>
        <dbReference type="ARBA" id="ARBA00022840"/>
    </source>
</evidence>
<evidence type="ECO:0000256" key="1">
    <source>
        <dbReference type="ARBA" id="ARBA00022448"/>
    </source>
</evidence>
<keyword evidence="4" id="KW-0067">ATP-binding</keyword>
<dbReference type="InterPro" id="IPR027417">
    <property type="entry name" value="P-loop_NTPase"/>
</dbReference>
<reference evidence="10" key="2">
    <citation type="submission" date="2011-02" db="EMBL/GenBank/DDBJ databases">
        <title>The complete genome of Syntrophobotulus glycolicus DSM 8271.</title>
        <authorList>
            <person name="Lucas S."/>
            <person name="Copeland A."/>
            <person name="Lapidus A."/>
            <person name="Bruce D."/>
            <person name="Goodwin L."/>
            <person name="Pitluck S."/>
            <person name="Kyrpides N."/>
            <person name="Mavromatis K."/>
            <person name="Pagani I."/>
            <person name="Ivanova N."/>
            <person name="Mikhailova N."/>
            <person name="Chertkov O."/>
            <person name="Held B."/>
            <person name="Detter J.C."/>
            <person name="Tapia R."/>
            <person name="Han C."/>
            <person name="Land M."/>
            <person name="Hauser L."/>
            <person name="Markowitz V."/>
            <person name="Cheng J.-F."/>
            <person name="Hugenholtz P."/>
            <person name="Woyke T."/>
            <person name="Wu D."/>
            <person name="Spring S."/>
            <person name="Schroeder M."/>
            <person name="Brambilla E."/>
            <person name="Klenk H.-P."/>
            <person name="Eisen J.A."/>
        </authorList>
    </citation>
    <scope>NUCLEOTIDE SEQUENCE [LARGE SCALE GENOMIC DNA]</scope>
    <source>
        <strain evidence="10">DSM 8271 / FlGlyR</strain>
    </source>
</reference>
<dbReference type="Pfam" id="PF12857">
    <property type="entry name" value="TOBE_3"/>
    <property type="match status" value="1"/>
</dbReference>
<evidence type="ECO:0000256" key="5">
    <source>
        <dbReference type="ARBA" id="ARBA00022967"/>
    </source>
</evidence>
<keyword evidence="6" id="KW-0764">Sulfate transport</keyword>
<dbReference type="InterPro" id="IPR003593">
    <property type="entry name" value="AAA+_ATPase"/>
</dbReference>
<name>F0SYR7_SYNGF</name>
<dbReference type="FunFam" id="3.40.50.300:FF:000227">
    <property type="entry name" value="Sulfate/thiosulfate import ATP-binding protein CysA"/>
    <property type="match status" value="1"/>
</dbReference>
<dbReference type="InterPro" id="IPR003439">
    <property type="entry name" value="ABC_transporter-like_ATP-bd"/>
</dbReference>
<dbReference type="HOGENOM" id="CLU_000604_1_1_9"/>
<dbReference type="Gene3D" id="3.40.50.300">
    <property type="entry name" value="P-loop containing nucleotide triphosphate hydrolases"/>
    <property type="match status" value="1"/>
</dbReference>
<evidence type="ECO:0000256" key="6">
    <source>
        <dbReference type="ARBA" id="ARBA00023032"/>
    </source>
</evidence>
<dbReference type="SMART" id="SM00382">
    <property type="entry name" value="AAA"/>
    <property type="match status" value="1"/>
</dbReference>
<keyword evidence="7" id="KW-0472">Membrane</keyword>
<evidence type="ECO:0000256" key="7">
    <source>
        <dbReference type="ARBA" id="ARBA00023136"/>
    </source>
</evidence>
<proteinExistence type="predicted"/>
<dbReference type="GO" id="GO:0015419">
    <property type="term" value="F:ABC-type sulfate transporter activity"/>
    <property type="evidence" value="ECO:0007669"/>
    <property type="project" value="InterPro"/>
</dbReference>
<dbReference type="SUPFAM" id="SSF52540">
    <property type="entry name" value="P-loop containing nucleoside triphosphate hydrolases"/>
    <property type="match status" value="1"/>
</dbReference>
<dbReference type="GO" id="GO:0005524">
    <property type="term" value="F:ATP binding"/>
    <property type="evidence" value="ECO:0007669"/>
    <property type="project" value="UniProtKB-KW"/>
</dbReference>
<dbReference type="EC" id="3.6.3.25" evidence="9"/>
<dbReference type="SUPFAM" id="SSF50331">
    <property type="entry name" value="MOP-like"/>
    <property type="match status" value="1"/>
</dbReference>
<feature type="domain" description="ABC transporter" evidence="8">
    <location>
        <begin position="3"/>
        <end position="237"/>
    </location>
</feature>
<organism evidence="9 10">
    <name type="scientific">Syntrophobotulus glycolicus (strain DSM 8271 / FlGlyR)</name>
    <dbReference type="NCBI Taxonomy" id="645991"/>
    <lineage>
        <taxon>Bacteria</taxon>
        <taxon>Bacillati</taxon>
        <taxon>Bacillota</taxon>
        <taxon>Clostridia</taxon>
        <taxon>Eubacteriales</taxon>
        <taxon>Desulfitobacteriaceae</taxon>
        <taxon>Syntrophobotulus</taxon>
    </lineage>
</organism>
<evidence type="ECO:0000313" key="10">
    <source>
        <dbReference type="Proteomes" id="UP000007488"/>
    </source>
</evidence>
<keyword evidence="5" id="KW-1278">Translocase</keyword>
<keyword evidence="1" id="KW-0813">Transport</keyword>
<dbReference type="NCBIfam" id="TIGR00968">
    <property type="entry name" value="3a0106s01"/>
    <property type="match status" value="1"/>
</dbReference>
<sequence length="357" mass="40458">MSIEILNITKSFDSFKALSHIDLNIKTGELVALLGPSGSGKTTLLRIIAGLENPDSGSIIFDGQDNTEKSTQDRKVGFVFQHYALFKHMTVFENIAFGLKVRPYKLRPGKEAINEKVNELLSLVKMEELAKRYPSQLSGGQRQRIALARALAVEPKVLLLDEPFGALDAKVRKDLRRWLRKLHDEYPITSVFVTHDQEEALDVADRVVILNQGKIEQIGTPEEVYDNPVNPFVYHFLGNVNLFHGRVHEGKVELGSLKLDVPENIGIKNKEIVSYIRPHDIEIRVKDEGEGFIAAEIVFIRAVGPIVNLELKRLDSGDYLEAEISKEAFKSLELREKQKVFLRPKDFRVFTPEDYVI</sequence>
<dbReference type="InterPro" id="IPR017871">
    <property type="entry name" value="ABC_transporter-like_CS"/>
</dbReference>
<dbReference type="InterPro" id="IPR024765">
    <property type="entry name" value="TOBE-like"/>
</dbReference>
<evidence type="ECO:0000259" key="8">
    <source>
        <dbReference type="PROSITE" id="PS50893"/>
    </source>
</evidence>
<keyword evidence="10" id="KW-1185">Reference proteome</keyword>
<dbReference type="KEGG" id="sgy:Sgly_0503"/>
<dbReference type="PROSITE" id="PS00211">
    <property type="entry name" value="ABC_TRANSPORTER_1"/>
    <property type="match status" value="1"/>
</dbReference>
<dbReference type="CDD" id="cd03296">
    <property type="entry name" value="ABC_CysA_sulfate_importer"/>
    <property type="match status" value="1"/>
</dbReference>
<dbReference type="RefSeq" id="WP_013623739.1">
    <property type="nucleotide sequence ID" value="NC_015172.1"/>
</dbReference>
<evidence type="ECO:0000313" key="9">
    <source>
        <dbReference type="EMBL" id="ADY54868.1"/>
    </source>
</evidence>
<dbReference type="PROSITE" id="PS50893">
    <property type="entry name" value="ABC_TRANSPORTER_2"/>
    <property type="match status" value="1"/>
</dbReference>
<accession>F0SYR7</accession>
<dbReference type="InterPro" id="IPR050093">
    <property type="entry name" value="ABC_SmlMolc_Importer"/>
</dbReference>
<reference evidence="9 10" key="1">
    <citation type="journal article" date="2011" name="Stand. Genomic Sci.">
        <title>Complete genome sequence of Syntrophobotulus glycolicus type strain (FlGlyR).</title>
        <authorList>
            <person name="Han C."/>
            <person name="Mwirichia R."/>
            <person name="Chertkov O."/>
            <person name="Held B."/>
            <person name="Lapidus A."/>
            <person name="Nolan M."/>
            <person name="Lucas S."/>
            <person name="Hammon N."/>
            <person name="Deshpande S."/>
            <person name="Cheng J.F."/>
            <person name="Tapia R."/>
            <person name="Goodwin L."/>
            <person name="Pitluck S."/>
            <person name="Huntemann M."/>
            <person name="Liolios K."/>
            <person name="Ivanova N."/>
            <person name="Pagani I."/>
            <person name="Mavromatis K."/>
            <person name="Ovchinikova G."/>
            <person name="Pati A."/>
            <person name="Chen A."/>
            <person name="Palaniappan K."/>
            <person name="Land M."/>
            <person name="Hauser L."/>
            <person name="Brambilla E.M."/>
            <person name="Rohde M."/>
            <person name="Spring S."/>
            <person name="Sikorski J."/>
            <person name="Goker M."/>
            <person name="Woyke T."/>
            <person name="Bristow J."/>
            <person name="Eisen J.A."/>
            <person name="Markowitz V."/>
            <person name="Hugenholtz P."/>
            <person name="Kyrpides N.C."/>
            <person name="Klenk H.P."/>
            <person name="Detter J.C."/>
        </authorList>
    </citation>
    <scope>NUCLEOTIDE SEQUENCE [LARGE SCALE GENOMIC DNA]</scope>
    <source>
        <strain evidence="10">DSM 8271 / FlGlyR</strain>
    </source>
</reference>
<dbReference type="PANTHER" id="PTHR42781">
    <property type="entry name" value="SPERMIDINE/PUTRESCINE IMPORT ATP-BINDING PROTEIN POTA"/>
    <property type="match status" value="1"/>
</dbReference>
<gene>
    <name evidence="9" type="ordered locus">Sgly_0503</name>
</gene>
<keyword evidence="2" id="KW-1003">Cell membrane</keyword>
<evidence type="ECO:0000256" key="3">
    <source>
        <dbReference type="ARBA" id="ARBA00022741"/>
    </source>
</evidence>
<dbReference type="OrthoDB" id="9802264at2"/>
<keyword evidence="3" id="KW-0547">Nucleotide-binding</keyword>
<dbReference type="Gene3D" id="2.40.50.100">
    <property type="match status" value="1"/>
</dbReference>
<dbReference type="Pfam" id="PF00005">
    <property type="entry name" value="ABC_tran"/>
    <property type="match status" value="1"/>
</dbReference>
<dbReference type="PANTHER" id="PTHR42781:SF4">
    <property type="entry name" value="SPERMIDINE_PUTRESCINE IMPORT ATP-BINDING PROTEIN POTA"/>
    <property type="match status" value="1"/>
</dbReference>
<dbReference type="GO" id="GO:0043190">
    <property type="term" value="C:ATP-binding cassette (ABC) transporter complex"/>
    <property type="evidence" value="ECO:0007669"/>
    <property type="project" value="InterPro"/>
</dbReference>
<dbReference type="InterPro" id="IPR008995">
    <property type="entry name" value="Mo/tungstate-bd_C_term_dom"/>
</dbReference>
<dbReference type="eggNOG" id="COG1118">
    <property type="taxonomic scope" value="Bacteria"/>
</dbReference>
<evidence type="ECO:0000256" key="2">
    <source>
        <dbReference type="ARBA" id="ARBA00022475"/>
    </source>
</evidence>
<dbReference type="InterPro" id="IPR005666">
    <property type="entry name" value="Sulph_transpt1"/>
</dbReference>
<protein>
    <submittedName>
        <fullName evidence="9">Sulfate ABC transporter, ATPase subunit</fullName>
        <ecNumber evidence="9">3.6.3.25</ecNumber>
    </submittedName>
</protein>
<dbReference type="InterPro" id="IPR041193">
    <property type="entry name" value="CysA_C"/>
</dbReference>
<dbReference type="Proteomes" id="UP000007488">
    <property type="component" value="Chromosome"/>
</dbReference>